<accession>A0ABD0YQT8</accession>
<sequence length="398" mass="45548">MAYHLNSISYSLQNHLNCLQLRLKTRDQRRRRTGVRRQAGTREKISLRGRRLSTFVRVYSIFFFRCVVHGCVDLPFELEGRVRVISALVVPALTTPLIDGTDFWRVMALVPNLSQGSWEFQDDAGEVVVNDGTGLEDHLEATQRETLDGVLREFIGRVGTPLGCTQRVQHVVDTGDSKPIKQRYYPVSPVLERAMHAEMDEMLLAGVVEPSKSAWSSPVVMIRKKDGSYRFCVDYRKVNAVTRRDAYPVHYVNHILDRPRNARYFSSLDAKSAYWQVPLSEESKERTAFTVPGTGLFQFTRMPFGLHNSPATWQRLIDQVLGPELERHVFVYLDDIIVCSAQFDKYVETLDRVFKKLKVPGLTSTSRSASSVGRNSGVCVDKKNKRKLHKEKERKKKI</sequence>
<feature type="compositionally biased region" description="Basic residues" evidence="8">
    <location>
        <begin position="383"/>
        <end position="398"/>
    </location>
</feature>
<evidence type="ECO:0000256" key="6">
    <source>
        <dbReference type="ARBA" id="ARBA00022801"/>
    </source>
</evidence>
<evidence type="ECO:0000256" key="1">
    <source>
        <dbReference type="ARBA" id="ARBA00022670"/>
    </source>
</evidence>
<protein>
    <recommendedName>
        <fullName evidence="9">Reverse transcriptase domain-containing protein</fullName>
    </recommendedName>
</protein>
<dbReference type="GO" id="GO:0003964">
    <property type="term" value="F:RNA-directed DNA polymerase activity"/>
    <property type="evidence" value="ECO:0007669"/>
    <property type="project" value="UniProtKB-KW"/>
</dbReference>
<evidence type="ECO:0000256" key="2">
    <source>
        <dbReference type="ARBA" id="ARBA00022679"/>
    </source>
</evidence>
<keyword evidence="2" id="KW-0808">Transferase</keyword>
<reference evidence="10 11" key="1">
    <citation type="submission" date="2024-07" db="EMBL/GenBank/DDBJ databases">
        <title>Chromosome-level genome assembly of the water stick insect Ranatra chinensis (Heteroptera: Nepidae).</title>
        <authorList>
            <person name="Liu X."/>
        </authorList>
    </citation>
    <scope>NUCLEOTIDE SEQUENCE [LARGE SCALE GENOMIC DNA]</scope>
    <source>
        <strain evidence="10">Cailab_2021Rc</strain>
        <tissue evidence="10">Muscle</tissue>
    </source>
</reference>
<dbReference type="PROSITE" id="PS50878">
    <property type="entry name" value="RT_POL"/>
    <property type="match status" value="1"/>
</dbReference>
<dbReference type="PANTHER" id="PTHR24559">
    <property type="entry name" value="TRANSPOSON TY3-I GAG-POL POLYPROTEIN"/>
    <property type="match status" value="1"/>
</dbReference>
<dbReference type="Gene3D" id="3.30.70.270">
    <property type="match status" value="1"/>
</dbReference>
<feature type="domain" description="Reverse transcriptase" evidence="9">
    <location>
        <begin position="203"/>
        <end position="398"/>
    </location>
</feature>
<evidence type="ECO:0000313" key="10">
    <source>
        <dbReference type="EMBL" id="KAL1138339.1"/>
    </source>
</evidence>
<feature type="compositionally biased region" description="Polar residues" evidence="8">
    <location>
        <begin position="363"/>
        <end position="374"/>
    </location>
</feature>
<feature type="region of interest" description="Disordered" evidence="8">
    <location>
        <begin position="363"/>
        <end position="398"/>
    </location>
</feature>
<keyword evidence="3" id="KW-0548">Nucleotidyltransferase</keyword>
<evidence type="ECO:0000256" key="5">
    <source>
        <dbReference type="ARBA" id="ARBA00022759"/>
    </source>
</evidence>
<dbReference type="GO" id="GO:0004519">
    <property type="term" value="F:endonuclease activity"/>
    <property type="evidence" value="ECO:0007669"/>
    <property type="project" value="UniProtKB-KW"/>
</dbReference>
<dbReference type="GO" id="GO:0008233">
    <property type="term" value="F:peptidase activity"/>
    <property type="evidence" value="ECO:0007669"/>
    <property type="project" value="UniProtKB-KW"/>
</dbReference>
<evidence type="ECO:0000313" key="11">
    <source>
        <dbReference type="Proteomes" id="UP001558652"/>
    </source>
</evidence>
<keyword evidence="11" id="KW-1185">Reference proteome</keyword>
<keyword evidence="5" id="KW-0255">Endonuclease</keyword>
<dbReference type="CDD" id="cd01647">
    <property type="entry name" value="RT_LTR"/>
    <property type="match status" value="1"/>
</dbReference>
<organism evidence="10 11">
    <name type="scientific">Ranatra chinensis</name>
    <dbReference type="NCBI Taxonomy" id="642074"/>
    <lineage>
        <taxon>Eukaryota</taxon>
        <taxon>Metazoa</taxon>
        <taxon>Ecdysozoa</taxon>
        <taxon>Arthropoda</taxon>
        <taxon>Hexapoda</taxon>
        <taxon>Insecta</taxon>
        <taxon>Pterygota</taxon>
        <taxon>Neoptera</taxon>
        <taxon>Paraneoptera</taxon>
        <taxon>Hemiptera</taxon>
        <taxon>Heteroptera</taxon>
        <taxon>Panheteroptera</taxon>
        <taxon>Nepomorpha</taxon>
        <taxon>Nepidae</taxon>
        <taxon>Ranatrinae</taxon>
        <taxon>Ranatra</taxon>
    </lineage>
</organism>
<evidence type="ECO:0000259" key="9">
    <source>
        <dbReference type="PROSITE" id="PS50878"/>
    </source>
</evidence>
<dbReference type="InterPro" id="IPR043502">
    <property type="entry name" value="DNA/RNA_pol_sf"/>
</dbReference>
<evidence type="ECO:0000256" key="7">
    <source>
        <dbReference type="ARBA" id="ARBA00022918"/>
    </source>
</evidence>
<dbReference type="Gene3D" id="3.10.10.10">
    <property type="entry name" value="HIV Type 1 Reverse Transcriptase, subunit A, domain 1"/>
    <property type="match status" value="1"/>
</dbReference>
<dbReference type="InterPro" id="IPR043128">
    <property type="entry name" value="Rev_trsase/Diguanyl_cyclase"/>
</dbReference>
<dbReference type="InterPro" id="IPR000477">
    <property type="entry name" value="RT_dom"/>
</dbReference>
<keyword evidence="6" id="KW-0378">Hydrolase</keyword>
<dbReference type="FunFam" id="3.10.10.10:FF:000007">
    <property type="entry name" value="Retrovirus-related Pol polyprotein from transposon 17.6-like Protein"/>
    <property type="match status" value="1"/>
</dbReference>
<keyword evidence="1" id="KW-0645">Protease</keyword>
<evidence type="ECO:0000256" key="3">
    <source>
        <dbReference type="ARBA" id="ARBA00022695"/>
    </source>
</evidence>
<dbReference type="GO" id="GO:0006508">
    <property type="term" value="P:proteolysis"/>
    <property type="evidence" value="ECO:0007669"/>
    <property type="project" value="UniProtKB-KW"/>
</dbReference>
<gene>
    <name evidence="10" type="ORF">AAG570_008403</name>
</gene>
<dbReference type="PANTHER" id="PTHR24559:SF444">
    <property type="entry name" value="REVERSE TRANSCRIPTASE DOMAIN-CONTAINING PROTEIN"/>
    <property type="match status" value="1"/>
</dbReference>
<evidence type="ECO:0000256" key="4">
    <source>
        <dbReference type="ARBA" id="ARBA00022722"/>
    </source>
</evidence>
<keyword evidence="4" id="KW-0540">Nuclease</keyword>
<evidence type="ECO:0000256" key="8">
    <source>
        <dbReference type="SAM" id="MobiDB-lite"/>
    </source>
</evidence>
<dbReference type="SUPFAM" id="SSF56672">
    <property type="entry name" value="DNA/RNA polymerases"/>
    <property type="match status" value="1"/>
</dbReference>
<dbReference type="Pfam" id="PF00078">
    <property type="entry name" value="RVT_1"/>
    <property type="match status" value="1"/>
</dbReference>
<dbReference type="EMBL" id="JBFDAA010000003">
    <property type="protein sequence ID" value="KAL1138339.1"/>
    <property type="molecule type" value="Genomic_DNA"/>
</dbReference>
<proteinExistence type="predicted"/>
<comment type="caution">
    <text evidence="10">The sequence shown here is derived from an EMBL/GenBank/DDBJ whole genome shotgun (WGS) entry which is preliminary data.</text>
</comment>
<dbReference type="AlphaFoldDB" id="A0ABD0YQT8"/>
<name>A0ABD0YQT8_9HEMI</name>
<dbReference type="Proteomes" id="UP001558652">
    <property type="component" value="Unassembled WGS sequence"/>
</dbReference>
<dbReference type="InterPro" id="IPR053134">
    <property type="entry name" value="RNA-dir_DNA_polymerase"/>
</dbReference>
<keyword evidence="7" id="KW-0695">RNA-directed DNA polymerase</keyword>